<evidence type="ECO:0000313" key="3">
    <source>
        <dbReference type="EMBL" id="NDV37545.1"/>
    </source>
</evidence>
<sequence length="179" mass="20211">MLGSPGVGKSSMKIRFVLNQFIENYDPPIEDNYVKQVKIDGTLFMVEVLDPTGGEECSPMRDYCVNSSFGSLIIYSIDSKRSLDEVNFYRELILRIKDLDQFPIVLCGNRCDLESRRECSTEEGRDLAILWGTPFFETSATVGTNVEESFFALVREINQWNSVKSAPTQKKRGGGCQIL</sequence>
<name>A0A6B2LKN3_9EUKA</name>
<proteinExistence type="predicted"/>
<dbReference type="AlphaFoldDB" id="A0A6B2LKN3"/>
<keyword evidence="2" id="KW-0342">GTP-binding</keyword>
<dbReference type="SUPFAM" id="SSF52540">
    <property type="entry name" value="P-loop containing nucleoside triphosphate hydrolases"/>
    <property type="match status" value="1"/>
</dbReference>
<dbReference type="SMART" id="SM00175">
    <property type="entry name" value="RAB"/>
    <property type="match status" value="1"/>
</dbReference>
<dbReference type="GO" id="GO:0016020">
    <property type="term" value="C:membrane"/>
    <property type="evidence" value="ECO:0007669"/>
    <property type="project" value="InterPro"/>
</dbReference>
<dbReference type="SMART" id="SM00174">
    <property type="entry name" value="RHO"/>
    <property type="match status" value="1"/>
</dbReference>
<dbReference type="EMBL" id="GIBP01008576">
    <property type="protein sequence ID" value="NDV37545.1"/>
    <property type="molecule type" value="Transcribed_RNA"/>
</dbReference>
<evidence type="ECO:0000256" key="2">
    <source>
        <dbReference type="ARBA" id="ARBA00023134"/>
    </source>
</evidence>
<dbReference type="PROSITE" id="PS51419">
    <property type="entry name" value="RAB"/>
    <property type="match status" value="1"/>
</dbReference>
<reference evidence="3" key="1">
    <citation type="journal article" date="2020" name="J. Eukaryot. Microbiol.">
        <title>De novo Sequencing, Assembly and Annotation of the Transcriptome for the Free-Living Testate Amoeba Arcella intermedia.</title>
        <authorList>
            <person name="Ribeiro G.M."/>
            <person name="Porfirio-Sousa A.L."/>
            <person name="Maurer-Alcala X.X."/>
            <person name="Katz L.A."/>
            <person name="Lahr D.J.G."/>
        </authorList>
    </citation>
    <scope>NUCLEOTIDE SEQUENCE</scope>
</reference>
<dbReference type="InterPro" id="IPR001806">
    <property type="entry name" value="Small_GTPase"/>
</dbReference>
<evidence type="ECO:0000256" key="1">
    <source>
        <dbReference type="ARBA" id="ARBA00022741"/>
    </source>
</evidence>
<organism evidence="3">
    <name type="scientific">Arcella intermedia</name>
    <dbReference type="NCBI Taxonomy" id="1963864"/>
    <lineage>
        <taxon>Eukaryota</taxon>
        <taxon>Amoebozoa</taxon>
        <taxon>Tubulinea</taxon>
        <taxon>Elardia</taxon>
        <taxon>Arcellinida</taxon>
        <taxon>Sphaerothecina</taxon>
        <taxon>Arcellidae</taxon>
        <taxon>Arcella</taxon>
    </lineage>
</organism>
<dbReference type="Gene3D" id="3.40.50.300">
    <property type="entry name" value="P-loop containing nucleotide triphosphate hydrolases"/>
    <property type="match status" value="1"/>
</dbReference>
<dbReference type="PROSITE" id="PS51421">
    <property type="entry name" value="RAS"/>
    <property type="match status" value="1"/>
</dbReference>
<keyword evidence="1" id="KW-0547">Nucleotide-binding</keyword>
<dbReference type="SMART" id="SM00173">
    <property type="entry name" value="RAS"/>
    <property type="match status" value="1"/>
</dbReference>
<dbReference type="GO" id="GO:0005525">
    <property type="term" value="F:GTP binding"/>
    <property type="evidence" value="ECO:0007669"/>
    <property type="project" value="UniProtKB-KW"/>
</dbReference>
<dbReference type="NCBIfam" id="TIGR00231">
    <property type="entry name" value="small_GTP"/>
    <property type="match status" value="1"/>
</dbReference>
<dbReference type="GO" id="GO:0007165">
    <property type="term" value="P:signal transduction"/>
    <property type="evidence" value="ECO:0007669"/>
    <property type="project" value="InterPro"/>
</dbReference>
<dbReference type="InterPro" id="IPR020849">
    <property type="entry name" value="Small_GTPase_Ras-type"/>
</dbReference>
<dbReference type="InterPro" id="IPR027417">
    <property type="entry name" value="P-loop_NTPase"/>
</dbReference>
<dbReference type="PRINTS" id="PR00449">
    <property type="entry name" value="RASTRNSFRMNG"/>
</dbReference>
<dbReference type="GO" id="GO:0003924">
    <property type="term" value="F:GTPase activity"/>
    <property type="evidence" value="ECO:0007669"/>
    <property type="project" value="InterPro"/>
</dbReference>
<dbReference type="InterPro" id="IPR005225">
    <property type="entry name" value="Small_GTP-bd"/>
</dbReference>
<accession>A0A6B2LKN3</accession>
<dbReference type="PANTHER" id="PTHR24070">
    <property type="entry name" value="RAS, DI-RAS, AND RHEB FAMILY MEMBERS OF SMALL GTPASE SUPERFAMILY"/>
    <property type="match status" value="1"/>
</dbReference>
<dbReference type="Pfam" id="PF00071">
    <property type="entry name" value="Ras"/>
    <property type="match status" value="1"/>
</dbReference>
<protein>
    <submittedName>
        <fullName evidence="3">Uncharacterized protein</fullName>
    </submittedName>
</protein>
<dbReference type="CDD" id="cd00876">
    <property type="entry name" value="Ras"/>
    <property type="match status" value="1"/>
</dbReference>